<name>A0A3D4V7Q0_9BACT</name>
<evidence type="ECO:0000313" key="3">
    <source>
        <dbReference type="Proteomes" id="UP000264071"/>
    </source>
</evidence>
<dbReference type="AlphaFoldDB" id="A0A3D4V7Q0"/>
<proteinExistence type="predicted"/>
<organism evidence="2 3">
    <name type="scientific">Gemmatimonas aurantiaca</name>
    <dbReference type="NCBI Taxonomy" id="173480"/>
    <lineage>
        <taxon>Bacteria</taxon>
        <taxon>Pseudomonadati</taxon>
        <taxon>Gemmatimonadota</taxon>
        <taxon>Gemmatimonadia</taxon>
        <taxon>Gemmatimonadales</taxon>
        <taxon>Gemmatimonadaceae</taxon>
        <taxon>Gemmatimonas</taxon>
    </lineage>
</organism>
<gene>
    <name evidence="2" type="ORF">DGD08_03950</name>
</gene>
<protein>
    <submittedName>
        <fullName evidence="2">Uncharacterized protein</fullName>
    </submittedName>
</protein>
<dbReference type="EMBL" id="DPIY01000005">
    <property type="protein sequence ID" value="HCT56347.1"/>
    <property type="molecule type" value="Genomic_DNA"/>
</dbReference>
<feature type="region of interest" description="Disordered" evidence="1">
    <location>
        <begin position="1"/>
        <end position="22"/>
    </location>
</feature>
<evidence type="ECO:0000256" key="1">
    <source>
        <dbReference type="SAM" id="MobiDB-lite"/>
    </source>
</evidence>
<sequence length="160" mass="17457">MAPSRSSAAARTDEPSAADQGPLVFSDTLARTAAETCRQHERLSKLMALAVSTNELQAAHAMVDTIDLALAEAVKDFEKKCAKVPVAEAGDVRTTANAMWLAAREYLRRHSIAERASRLITQGDDTLGDLHFEYELEASALLGLKQATNNYQKLRPDTRS</sequence>
<evidence type="ECO:0000313" key="2">
    <source>
        <dbReference type="EMBL" id="HCT56347.1"/>
    </source>
</evidence>
<reference evidence="2 3" key="1">
    <citation type="journal article" date="2018" name="Nat. Biotechnol.">
        <title>A standardized bacterial taxonomy based on genome phylogeny substantially revises the tree of life.</title>
        <authorList>
            <person name="Parks D.H."/>
            <person name="Chuvochina M."/>
            <person name="Waite D.W."/>
            <person name="Rinke C."/>
            <person name="Skarshewski A."/>
            <person name="Chaumeil P.A."/>
            <person name="Hugenholtz P."/>
        </authorList>
    </citation>
    <scope>NUCLEOTIDE SEQUENCE [LARGE SCALE GENOMIC DNA]</scope>
    <source>
        <strain evidence="2">UBA8844</strain>
    </source>
</reference>
<comment type="caution">
    <text evidence="2">The sequence shown here is derived from an EMBL/GenBank/DDBJ whole genome shotgun (WGS) entry which is preliminary data.</text>
</comment>
<dbReference type="Proteomes" id="UP000264071">
    <property type="component" value="Unassembled WGS sequence"/>
</dbReference>
<accession>A0A3D4V7Q0</accession>